<comment type="caution">
    <text evidence="1">The sequence shown here is derived from an EMBL/GenBank/DDBJ whole genome shotgun (WGS) entry which is preliminary data.</text>
</comment>
<proteinExistence type="predicted"/>
<protein>
    <submittedName>
        <fullName evidence="1">Uncharacterized protein</fullName>
    </submittedName>
</protein>
<reference evidence="1 2" key="1">
    <citation type="submission" date="2019-10" db="EMBL/GenBank/DDBJ databases">
        <title>Nonomuraea sp. nov., isolated from Phyllanthus amarus.</title>
        <authorList>
            <person name="Klykleung N."/>
            <person name="Tanasupawat S."/>
        </authorList>
    </citation>
    <scope>NUCLEOTIDE SEQUENCE [LARGE SCALE GENOMIC DNA]</scope>
    <source>
        <strain evidence="1 2">PA1-10</strain>
    </source>
</reference>
<gene>
    <name evidence="1" type="ORF">FH608_048305</name>
</gene>
<organism evidence="1 2">
    <name type="scientific">Nonomuraea phyllanthi</name>
    <dbReference type="NCBI Taxonomy" id="2219224"/>
    <lineage>
        <taxon>Bacteria</taxon>
        <taxon>Bacillati</taxon>
        <taxon>Actinomycetota</taxon>
        <taxon>Actinomycetes</taxon>
        <taxon>Streptosporangiales</taxon>
        <taxon>Streptosporangiaceae</taxon>
        <taxon>Nonomuraea</taxon>
    </lineage>
</organism>
<evidence type="ECO:0000313" key="2">
    <source>
        <dbReference type="Proteomes" id="UP000312512"/>
    </source>
</evidence>
<evidence type="ECO:0000313" key="1">
    <source>
        <dbReference type="EMBL" id="KAB8184298.1"/>
    </source>
</evidence>
<dbReference type="OrthoDB" id="3540568at2"/>
<name>A0A5C4V036_9ACTN</name>
<sequence length="109" mass="11987">MTGGELQEHLQATNGDLRRVVARAALLLDVAGRQLSTLRSTYPVWSIDRQRDDAGRVWWTAMLRTPFTVEMAAAGIWETVWQPDAIALAATLAWQSALLDTVRAGARGP</sequence>
<dbReference type="RefSeq" id="WP_139637957.1">
    <property type="nucleotide sequence ID" value="NZ_VDLX02000033.1"/>
</dbReference>
<dbReference type="Proteomes" id="UP000312512">
    <property type="component" value="Unassembled WGS sequence"/>
</dbReference>
<dbReference type="EMBL" id="VDLX02000033">
    <property type="protein sequence ID" value="KAB8184298.1"/>
    <property type="molecule type" value="Genomic_DNA"/>
</dbReference>
<keyword evidence="2" id="KW-1185">Reference proteome</keyword>
<accession>A0A5C4V036</accession>
<dbReference type="AlphaFoldDB" id="A0A5C4V036"/>